<protein>
    <recommendedName>
        <fullName evidence="6">Subtilase family protein</fullName>
    </recommendedName>
</protein>
<dbReference type="Gene3D" id="3.40.50.200">
    <property type="entry name" value="Peptidase S8/S53 domain"/>
    <property type="match status" value="1"/>
</dbReference>
<comment type="similarity">
    <text evidence="1 3">Belongs to the peptidase S8 family.</text>
</comment>
<dbReference type="SUPFAM" id="SSF52743">
    <property type="entry name" value="Subtilisin-like"/>
    <property type="match status" value="1"/>
</dbReference>
<keyword evidence="2" id="KW-0378">Hydrolase</keyword>
<dbReference type="PROSITE" id="PS00136">
    <property type="entry name" value="SUBTILASE_ASP"/>
    <property type="match status" value="1"/>
</dbReference>
<accession>A0A4V2F7W4</accession>
<evidence type="ECO:0008006" key="6">
    <source>
        <dbReference type="Google" id="ProtNLM"/>
    </source>
</evidence>
<dbReference type="InterPro" id="IPR023827">
    <property type="entry name" value="Peptidase_S8_Asp-AS"/>
</dbReference>
<name>A0A4V2F7W4_9FIRM</name>
<evidence type="ECO:0000313" key="4">
    <source>
        <dbReference type="EMBL" id="RZT01239.1"/>
    </source>
</evidence>
<reference evidence="4 5" key="1">
    <citation type="submission" date="2019-02" db="EMBL/GenBank/DDBJ databases">
        <title>Genomic Encyclopedia of Type Strains, Phase IV (KMG-IV): sequencing the most valuable type-strain genomes for metagenomic binning, comparative biology and taxonomic classification.</title>
        <authorList>
            <person name="Goeker M."/>
        </authorList>
    </citation>
    <scope>NUCLEOTIDE SEQUENCE [LARGE SCALE GENOMIC DNA]</scope>
    <source>
        <strain evidence="4 5">DSM 29486</strain>
    </source>
</reference>
<evidence type="ECO:0000256" key="2">
    <source>
        <dbReference type="ARBA" id="ARBA00022801"/>
    </source>
</evidence>
<evidence type="ECO:0000256" key="1">
    <source>
        <dbReference type="ARBA" id="ARBA00011073"/>
    </source>
</evidence>
<comment type="caution">
    <text evidence="3">Lacks conserved residue(s) required for the propagation of feature annotation.</text>
</comment>
<sequence length="138" mass="15599">MKPVLKIEGNAVYGVDQDCLSDKKKMNNLDMRGEWQTGSPEETDGEEGCLREKMRKLTGRWYEEKKQLHQTGTRGEGICVALLDTGLYPHPDLAGRIRAFWDFKKGECSCLDENGHGTQAGEPIPYDENKKLVNLVKL</sequence>
<comment type="caution">
    <text evidence="4">The sequence shown here is derived from an EMBL/GenBank/DDBJ whole genome shotgun (WGS) entry which is preliminary data.</text>
</comment>
<dbReference type="Proteomes" id="UP000292927">
    <property type="component" value="Unassembled WGS sequence"/>
</dbReference>
<dbReference type="OrthoDB" id="9798386at2"/>
<dbReference type="PROSITE" id="PS51892">
    <property type="entry name" value="SUBTILASE"/>
    <property type="match status" value="1"/>
</dbReference>
<gene>
    <name evidence="4" type="ORF">EV209_1683</name>
</gene>
<evidence type="ECO:0000313" key="5">
    <source>
        <dbReference type="Proteomes" id="UP000292927"/>
    </source>
</evidence>
<dbReference type="AlphaFoldDB" id="A0A4V2F7W4"/>
<dbReference type="RefSeq" id="WP_130434942.1">
    <property type="nucleotide sequence ID" value="NZ_SGXF01000002.1"/>
</dbReference>
<evidence type="ECO:0000256" key="3">
    <source>
        <dbReference type="PROSITE-ProRule" id="PRU01240"/>
    </source>
</evidence>
<keyword evidence="5" id="KW-1185">Reference proteome</keyword>
<dbReference type="GO" id="GO:0006508">
    <property type="term" value="P:proteolysis"/>
    <property type="evidence" value="ECO:0007669"/>
    <property type="project" value="InterPro"/>
</dbReference>
<dbReference type="GO" id="GO:0004252">
    <property type="term" value="F:serine-type endopeptidase activity"/>
    <property type="evidence" value="ECO:0007669"/>
    <property type="project" value="InterPro"/>
</dbReference>
<dbReference type="EMBL" id="SGXF01000002">
    <property type="protein sequence ID" value="RZT01239.1"/>
    <property type="molecule type" value="Genomic_DNA"/>
</dbReference>
<organism evidence="4 5">
    <name type="scientific">Cuneatibacter caecimuris</name>
    <dbReference type="NCBI Taxonomy" id="1796618"/>
    <lineage>
        <taxon>Bacteria</taxon>
        <taxon>Bacillati</taxon>
        <taxon>Bacillota</taxon>
        <taxon>Clostridia</taxon>
        <taxon>Lachnospirales</taxon>
        <taxon>Lachnospiraceae</taxon>
        <taxon>Cuneatibacter</taxon>
    </lineage>
</organism>
<dbReference type="InterPro" id="IPR036852">
    <property type="entry name" value="Peptidase_S8/S53_dom_sf"/>
</dbReference>
<proteinExistence type="inferred from homology"/>